<sequence>MLLVAAALAVCAPGPRDHCVHDGDTVWFEGEKIRIADIDTPELNGECEYERALAIQARDRLVVLLNTDSFAIERSGTDRYGRTLAVLHRSGRSIGAQLVAEGLARTWSGRREPWC</sequence>
<reference evidence="2 3" key="1">
    <citation type="submission" date="2018-08" db="EMBL/GenBank/DDBJ databases">
        <title>Erythrobacter zhengii sp.nov., a bacterium isolated from deep-sea sediment.</title>
        <authorList>
            <person name="Fang C."/>
            <person name="Wu Y.-H."/>
            <person name="Sun C."/>
            <person name="Wang H."/>
            <person name="Cheng H."/>
            <person name="Meng F.-X."/>
            <person name="Wang C.-S."/>
            <person name="Xu X.-W."/>
        </authorList>
    </citation>
    <scope>NUCLEOTIDE SEQUENCE [LARGE SCALE GENOMIC DNA]</scope>
    <source>
        <strain evidence="2 3">V18</strain>
    </source>
</reference>
<keyword evidence="3" id="KW-1185">Reference proteome</keyword>
<evidence type="ECO:0000259" key="1">
    <source>
        <dbReference type="PROSITE" id="PS50830"/>
    </source>
</evidence>
<proteinExistence type="predicted"/>
<evidence type="ECO:0000313" key="2">
    <source>
        <dbReference type="EMBL" id="RIV85953.1"/>
    </source>
</evidence>
<accession>A0A418NS79</accession>
<dbReference type="OrthoDB" id="7469880at2"/>
<dbReference type="PROSITE" id="PS50830">
    <property type="entry name" value="TNASE_3"/>
    <property type="match status" value="1"/>
</dbReference>
<protein>
    <submittedName>
        <fullName evidence="2">Thermonuclease family protein</fullName>
    </submittedName>
</protein>
<dbReference type="RefSeq" id="WP_119587146.1">
    <property type="nucleotide sequence ID" value="NZ_CAWODQ010000024.1"/>
</dbReference>
<dbReference type="AlphaFoldDB" id="A0A418NS79"/>
<dbReference type="Pfam" id="PF00565">
    <property type="entry name" value="SNase"/>
    <property type="match status" value="1"/>
</dbReference>
<dbReference type="InterPro" id="IPR016071">
    <property type="entry name" value="Staphylococal_nuclease_OB-fold"/>
</dbReference>
<dbReference type="SUPFAM" id="SSF50199">
    <property type="entry name" value="Staphylococcal nuclease"/>
    <property type="match status" value="1"/>
</dbReference>
<comment type="caution">
    <text evidence="2">The sequence shown here is derived from an EMBL/GenBank/DDBJ whole genome shotgun (WGS) entry which is preliminary data.</text>
</comment>
<dbReference type="EMBL" id="QXFL01000004">
    <property type="protein sequence ID" value="RIV85953.1"/>
    <property type="molecule type" value="Genomic_DNA"/>
</dbReference>
<evidence type="ECO:0000313" key="3">
    <source>
        <dbReference type="Proteomes" id="UP000286576"/>
    </source>
</evidence>
<dbReference type="Proteomes" id="UP000286576">
    <property type="component" value="Unassembled WGS sequence"/>
</dbReference>
<feature type="domain" description="TNase-like" evidence="1">
    <location>
        <begin position="20"/>
        <end position="115"/>
    </location>
</feature>
<organism evidence="2 3">
    <name type="scientific">Aurantiacibacter zhengii</name>
    <dbReference type="NCBI Taxonomy" id="2307003"/>
    <lineage>
        <taxon>Bacteria</taxon>
        <taxon>Pseudomonadati</taxon>
        <taxon>Pseudomonadota</taxon>
        <taxon>Alphaproteobacteria</taxon>
        <taxon>Sphingomonadales</taxon>
        <taxon>Erythrobacteraceae</taxon>
        <taxon>Aurantiacibacter</taxon>
    </lineage>
</organism>
<dbReference type="Gene3D" id="2.40.50.90">
    <property type="match status" value="1"/>
</dbReference>
<gene>
    <name evidence="2" type="ORF">D2V07_11680</name>
</gene>
<name>A0A418NS79_9SPHN</name>
<dbReference type="InterPro" id="IPR035437">
    <property type="entry name" value="SNase_OB-fold_sf"/>
</dbReference>